<evidence type="ECO:0000313" key="3">
    <source>
        <dbReference type="Proteomes" id="UP001268819"/>
    </source>
</evidence>
<evidence type="ECO:0000313" key="2">
    <source>
        <dbReference type="EMBL" id="MDR6595026.1"/>
    </source>
</evidence>
<name>A0ABU1PX58_9PSEU</name>
<dbReference type="RefSeq" id="WP_310308065.1">
    <property type="nucleotide sequence ID" value="NZ_BAAAXB010000001.1"/>
</dbReference>
<sequence length="197" mass="20289">MTAGEEVRPSLRLVAGLGRAGGGPSTADRSRRGPDLIDLIRLVGAGPALVPPAEGVREAGTGVVVFETLCVPGPLRTAAYALALGDGDAGDGQRTAVRYFLHEAALHAEVGDAGVMAEQCDALAEAAREAAVRLVPFRAGHGGRLRSSFTEPWGGPRGGLLERIALDVPASIDAFRSRAGSYRARGGPADTAARERT</sequence>
<feature type="domain" description="DUF5753" evidence="1">
    <location>
        <begin position="93"/>
        <end position="150"/>
    </location>
</feature>
<dbReference type="EMBL" id="JAVDSG010000001">
    <property type="protein sequence ID" value="MDR6595026.1"/>
    <property type="molecule type" value="Genomic_DNA"/>
</dbReference>
<organism evidence="2 3">
    <name type="scientific">Saccharothrix longispora</name>
    <dbReference type="NCBI Taxonomy" id="33920"/>
    <lineage>
        <taxon>Bacteria</taxon>
        <taxon>Bacillati</taxon>
        <taxon>Actinomycetota</taxon>
        <taxon>Actinomycetes</taxon>
        <taxon>Pseudonocardiales</taxon>
        <taxon>Pseudonocardiaceae</taxon>
        <taxon>Saccharothrix</taxon>
    </lineage>
</organism>
<evidence type="ECO:0000259" key="1">
    <source>
        <dbReference type="Pfam" id="PF19054"/>
    </source>
</evidence>
<gene>
    <name evidence="2" type="ORF">J2S66_003410</name>
</gene>
<keyword evidence="3" id="KW-1185">Reference proteome</keyword>
<proteinExistence type="predicted"/>
<dbReference type="Proteomes" id="UP001268819">
    <property type="component" value="Unassembled WGS sequence"/>
</dbReference>
<accession>A0ABU1PX58</accession>
<dbReference type="Pfam" id="PF19054">
    <property type="entry name" value="DUF5753"/>
    <property type="match status" value="1"/>
</dbReference>
<comment type="caution">
    <text evidence="2">The sequence shown here is derived from an EMBL/GenBank/DDBJ whole genome shotgun (WGS) entry which is preliminary data.</text>
</comment>
<reference evidence="2 3" key="1">
    <citation type="submission" date="2023-07" db="EMBL/GenBank/DDBJ databases">
        <title>Sequencing the genomes of 1000 actinobacteria strains.</title>
        <authorList>
            <person name="Klenk H.-P."/>
        </authorList>
    </citation>
    <scope>NUCLEOTIDE SEQUENCE [LARGE SCALE GENOMIC DNA]</scope>
    <source>
        <strain evidence="2 3">DSM 43749</strain>
    </source>
</reference>
<protein>
    <recommendedName>
        <fullName evidence="1">DUF5753 domain-containing protein</fullName>
    </recommendedName>
</protein>
<dbReference type="InterPro" id="IPR043917">
    <property type="entry name" value="DUF5753"/>
</dbReference>